<dbReference type="InterPro" id="IPR050204">
    <property type="entry name" value="AraC_XylS_family_regulators"/>
</dbReference>
<dbReference type="GO" id="GO:0003700">
    <property type="term" value="F:DNA-binding transcription factor activity"/>
    <property type="evidence" value="ECO:0007669"/>
    <property type="project" value="InterPro"/>
</dbReference>
<dbReference type="OrthoDB" id="7191628at2"/>
<dbReference type="InterPro" id="IPR035418">
    <property type="entry name" value="AraC-bd_2"/>
</dbReference>
<protein>
    <submittedName>
        <fullName evidence="5">AraC family transcriptional regulator</fullName>
    </submittedName>
</protein>
<dbReference type="KEGG" id="sphj:BSL82_08730"/>
<dbReference type="RefSeq" id="WP_072596936.1">
    <property type="nucleotide sequence ID" value="NZ_CP018221.1"/>
</dbReference>
<keyword evidence="1" id="KW-0805">Transcription regulation</keyword>
<evidence type="ECO:0000259" key="4">
    <source>
        <dbReference type="PROSITE" id="PS01124"/>
    </source>
</evidence>
<sequence>MSQILYEYSGPMLDSTQSEKFMAAVGRDYYAADCKVRPQQEDLYLCNTRNWAGELPISEHRCIGARTVVKRSSQQVQNSAEDIFLLWIPVRGSVTITQSGRSAMVARGNLALSSSLEPLCIETMPDDGSEHLSYQISLPVHILADALSEPRRYCAIGYSSNAGAARIARELFLSLYEESGNTDRASSMILAQSALNALFCAVTEDKDAPVRLAGARELKLQRLLDYIALHHSDPELTTEKAAAACEISTRYLHYLLQGRGMKFHDHLWEARLDSAFRQLTDPALDRRTIAEIAYSAGFKSSAHFSRAFRRRFSQSPREVRERCALENESFINSGSGLRRH</sequence>
<dbReference type="Gene3D" id="1.10.10.60">
    <property type="entry name" value="Homeodomain-like"/>
    <property type="match status" value="1"/>
</dbReference>
<organism evidence="5 6">
    <name type="scientific">Tardibacter chloracetimidivorans</name>
    <dbReference type="NCBI Taxonomy" id="1921510"/>
    <lineage>
        <taxon>Bacteria</taxon>
        <taxon>Pseudomonadati</taxon>
        <taxon>Pseudomonadota</taxon>
        <taxon>Alphaproteobacteria</taxon>
        <taxon>Sphingomonadales</taxon>
        <taxon>Sphingomonadaceae</taxon>
        <taxon>Tardibacter</taxon>
    </lineage>
</organism>
<dbReference type="InterPro" id="IPR009057">
    <property type="entry name" value="Homeodomain-like_sf"/>
</dbReference>
<dbReference type="GO" id="GO:0043565">
    <property type="term" value="F:sequence-specific DNA binding"/>
    <property type="evidence" value="ECO:0007669"/>
    <property type="project" value="InterPro"/>
</dbReference>
<evidence type="ECO:0000256" key="3">
    <source>
        <dbReference type="ARBA" id="ARBA00023163"/>
    </source>
</evidence>
<dbReference type="SUPFAM" id="SSF46689">
    <property type="entry name" value="Homeodomain-like"/>
    <property type="match status" value="1"/>
</dbReference>
<dbReference type="InterPro" id="IPR020449">
    <property type="entry name" value="Tscrpt_reg_AraC-type_HTH"/>
</dbReference>
<reference evidence="6" key="1">
    <citation type="submission" date="2016-11" db="EMBL/GenBank/DDBJ databases">
        <title>Complete Genome Sequence of alachlor-degrading Sphingomonas sp. strain JJ-A5.</title>
        <authorList>
            <person name="Lee H."/>
            <person name="Ka J.-O."/>
        </authorList>
    </citation>
    <scope>NUCLEOTIDE SEQUENCE [LARGE SCALE GENOMIC DNA]</scope>
    <source>
        <strain evidence="6">JJ-A5</strain>
    </source>
</reference>
<dbReference type="STRING" id="1921510.BSL82_08730"/>
<gene>
    <name evidence="5" type="ORF">BSL82_08730</name>
</gene>
<keyword evidence="3" id="KW-0804">Transcription</keyword>
<dbReference type="AlphaFoldDB" id="A0A1L3ZUS2"/>
<keyword evidence="2" id="KW-0238">DNA-binding</keyword>
<keyword evidence="6" id="KW-1185">Reference proteome</keyword>
<evidence type="ECO:0000313" key="5">
    <source>
        <dbReference type="EMBL" id="API59383.1"/>
    </source>
</evidence>
<dbReference type="PANTHER" id="PTHR46796">
    <property type="entry name" value="HTH-TYPE TRANSCRIPTIONAL ACTIVATOR RHAS-RELATED"/>
    <property type="match status" value="1"/>
</dbReference>
<dbReference type="PANTHER" id="PTHR46796:SF6">
    <property type="entry name" value="ARAC SUBFAMILY"/>
    <property type="match status" value="1"/>
</dbReference>
<dbReference type="PRINTS" id="PR00032">
    <property type="entry name" value="HTHARAC"/>
</dbReference>
<evidence type="ECO:0000313" key="6">
    <source>
        <dbReference type="Proteomes" id="UP000182063"/>
    </source>
</evidence>
<name>A0A1L3ZUS2_9SPHN</name>
<dbReference type="EMBL" id="CP018221">
    <property type="protein sequence ID" value="API59383.1"/>
    <property type="molecule type" value="Genomic_DNA"/>
</dbReference>
<evidence type="ECO:0000256" key="1">
    <source>
        <dbReference type="ARBA" id="ARBA00023015"/>
    </source>
</evidence>
<feature type="domain" description="HTH araC/xylS-type" evidence="4">
    <location>
        <begin position="221"/>
        <end position="322"/>
    </location>
</feature>
<dbReference type="Pfam" id="PF14525">
    <property type="entry name" value="AraC_binding_2"/>
    <property type="match status" value="1"/>
</dbReference>
<accession>A0A1L3ZUS2</accession>
<dbReference type="PROSITE" id="PS01124">
    <property type="entry name" value="HTH_ARAC_FAMILY_2"/>
    <property type="match status" value="1"/>
</dbReference>
<evidence type="ECO:0000256" key="2">
    <source>
        <dbReference type="ARBA" id="ARBA00023125"/>
    </source>
</evidence>
<dbReference type="InterPro" id="IPR018060">
    <property type="entry name" value="HTH_AraC"/>
</dbReference>
<dbReference type="Pfam" id="PF12833">
    <property type="entry name" value="HTH_18"/>
    <property type="match status" value="1"/>
</dbReference>
<proteinExistence type="predicted"/>
<dbReference type="SMART" id="SM00342">
    <property type="entry name" value="HTH_ARAC"/>
    <property type="match status" value="1"/>
</dbReference>
<dbReference type="Proteomes" id="UP000182063">
    <property type="component" value="Chromosome"/>
</dbReference>